<evidence type="ECO:0000256" key="1">
    <source>
        <dbReference type="SAM" id="MobiDB-lite"/>
    </source>
</evidence>
<dbReference type="GeneID" id="17271723"/>
<reference evidence="4" key="1">
    <citation type="journal article" date="2013" name="Nature">
        <title>Pan genome of the phytoplankton Emiliania underpins its global distribution.</title>
        <authorList>
            <person name="Read B.A."/>
            <person name="Kegel J."/>
            <person name="Klute M.J."/>
            <person name="Kuo A."/>
            <person name="Lefebvre S.C."/>
            <person name="Maumus F."/>
            <person name="Mayer C."/>
            <person name="Miller J."/>
            <person name="Monier A."/>
            <person name="Salamov A."/>
            <person name="Young J."/>
            <person name="Aguilar M."/>
            <person name="Claverie J.M."/>
            <person name="Frickenhaus S."/>
            <person name="Gonzalez K."/>
            <person name="Herman E.K."/>
            <person name="Lin Y.C."/>
            <person name="Napier J."/>
            <person name="Ogata H."/>
            <person name="Sarno A.F."/>
            <person name="Shmutz J."/>
            <person name="Schroeder D."/>
            <person name="de Vargas C."/>
            <person name="Verret F."/>
            <person name="von Dassow P."/>
            <person name="Valentin K."/>
            <person name="Van de Peer Y."/>
            <person name="Wheeler G."/>
            <person name="Dacks J.B."/>
            <person name="Delwiche C.F."/>
            <person name="Dyhrman S.T."/>
            <person name="Glockner G."/>
            <person name="John U."/>
            <person name="Richards T."/>
            <person name="Worden A.Z."/>
            <person name="Zhang X."/>
            <person name="Grigoriev I.V."/>
            <person name="Allen A.E."/>
            <person name="Bidle K."/>
            <person name="Borodovsky M."/>
            <person name="Bowler C."/>
            <person name="Brownlee C."/>
            <person name="Cock J.M."/>
            <person name="Elias M."/>
            <person name="Gladyshev V.N."/>
            <person name="Groth M."/>
            <person name="Guda C."/>
            <person name="Hadaegh A."/>
            <person name="Iglesias-Rodriguez M.D."/>
            <person name="Jenkins J."/>
            <person name="Jones B.M."/>
            <person name="Lawson T."/>
            <person name="Leese F."/>
            <person name="Lindquist E."/>
            <person name="Lobanov A."/>
            <person name="Lomsadze A."/>
            <person name="Malik S.B."/>
            <person name="Marsh M.E."/>
            <person name="Mackinder L."/>
            <person name="Mock T."/>
            <person name="Mueller-Roeber B."/>
            <person name="Pagarete A."/>
            <person name="Parker M."/>
            <person name="Probert I."/>
            <person name="Quesneville H."/>
            <person name="Raines C."/>
            <person name="Rensing S.A."/>
            <person name="Riano-Pachon D.M."/>
            <person name="Richier S."/>
            <person name="Rokitta S."/>
            <person name="Shiraiwa Y."/>
            <person name="Soanes D.M."/>
            <person name="van der Giezen M."/>
            <person name="Wahlund T.M."/>
            <person name="Williams B."/>
            <person name="Wilson W."/>
            <person name="Wolfe G."/>
            <person name="Wurch L.L."/>
        </authorList>
    </citation>
    <scope>NUCLEOTIDE SEQUENCE</scope>
</reference>
<dbReference type="AlphaFoldDB" id="A0A0D3IGR4"/>
<dbReference type="HOGENOM" id="CLU_1443490_0_0_1"/>
<accession>A0A0D3IGR4</accession>
<keyword evidence="2" id="KW-0732">Signal</keyword>
<dbReference type="RefSeq" id="XP_005778609.1">
    <property type="nucleotide sequence ID" value="XM_005778552.1"/>
</dbReference>
<proteinExistence type="predicted"/>
<organism evidence="3 4">
    <name type="scientific">Emiliania huxleyi (strain CCMP1516)</name>
    <dbReference type="NCBI Taxonomy" id="280463"/>
    <lineage>
        <taxon>Eukaryota</taxon>
        <taxon>Haptista</taxon>
        <taxon>Haptophyta</taxon>
        <taxon>Prymnesiophyceae</taxon>
        <taxon>Isochrysidales</taxon>
        <taxon>Noelaerhabdaceae</taxon>
        <taxon>Emiliania</taxon>
    </lineage>
</organism>
<sequence>MVWLPMAMAAFALLVAVGASALSLHSPTARAEADLPGVREGTAPWLVELMRSNQHAHSQAQQAVSGAYHDASRRADACSEELRAAVADLARAESRAQTCDRDLLARDEYLKAAAPEAELKEAQEQLVRVEAYFGAAAMAEAGLRAPSRLGRTGGSREEQEAEAGGAPLRRPRSVAGHREVLLLRGEAL</sequence>
<evidence type="ECO:0000313" key="3">
    <source>
        <dbReference type="EnsemblProtists" id="EOD10449"/>
    </source>
</evidence>
<dbReference type="Proteomes" id="UP000013827">
    <property type="component" value="Unassembled WGS sequence"/>
</dbReference>
<evidence type="ECO:0000313" key="4">
    <source>
        <dbReference type="Proteomes" id="UP000013827"/>
    </source>
</evidence>
<dbReference type="RefSeq" id="XP_005762878.1">
    <property type="nucleotide sequence ID" value="XM_005762821.1"/>
</dbReference>
<dbReference type="KEGG" id="ehx:EMIHUDRAFT_236986"/>
<dbReference type="EnsemblProtists" id="EOD10449">
    <property type="protein sequence ID" value="EOD10449"/>
    <property type="gene ID" value="EMIHUDRAFT_215657"/>
</dbReference>
<evidence type="ECO:0000256" key="2">
    <source>
        <dbReference type="SAM" id="SignalP"/>
    </source>
</evidence>
<dbReference type="PaxDb" id="2903-EOD10449"/>
<dbReference type="KEGG" id="ehx:EMIHUDRAFT_215657"/>
<feature type="signal peptide" evidence="2">
    <location>
        <begin position="1"/>
        <end position="21"/>
    </location>
</feature>
<name>A0A0D3IGR4_EMIH1</name>
<dbReference type="EnsemblProtists" id="EOD26180">
    <property type="protein sequence ID" value="EOD26180"/>
    <property type="gene ID" value="EMIHUDRAFT_236986"/>
</dbReference>
<feature type="region of interest" description="Disordered" evidence="1">
    <location>
        <begin position="146"/>
        <end position="170"/>
    </location>
</feature>
<reference evidence="3" key="2">
    <citation type="submission" date="2024-10" db="UniProtKB">
        <authorList>
            <consortium name="EnsemblProtists"/>
        </authorList>
    </citation>
    <scope>IDENTIFICATION</scope>
</reference>
<keyword evidence="4" id="KW-1185">Reference proteome</keyword>
<protein>
    <submittedName>
        <fullName evidence="3">Uncharacterized protein</fullName>
    </submittedName>
</protein>
<feature type="chain" id="PRO_5044053486" evidence="2">
    <location>
        <begin position="22"/>
        <end position="188"/>
    </location>
</feature>
<dbReference type="GeneID" id="17256643"/>